<evidence type="ECO:0000313" key="9">
    <source>
        <dbReference type="Proteomes" id="UP001069090"/>
    </source>
</evidence>
<dbReference type="GO" id="GO:0005829">
    <property type="term" value="C:cytosol"/>
    <property type="evidence" value="ECO:0007669"/>
    <property type="project" value="TreeGrafter"/>
</dbReference>
<dbReference type="InterPro" id="IPR027417">
    <property type="entry name" value="P-loop_NTPase"/>
</dbReference>
<dbReference type="EC" id="2.7.1.71" evidence="7"/>
<dbReference type="PRINTS" id="PR01100">
    <property type="entry name" value="SHIKIMTKNASE"/>
</dbReference>
<comment type="function">
    <text evidence="7">Catalyzes the specific phosphorylation of the 3-hydroxyl group of shikimic acid using ATP as a cosubstrate.</text>
</comment>
<evidence type="ECO:0000256" key="6">
    <source>
        <dbReference type="ARBA" id="ARBA00023141"/>
    </source>
</evidence>
<keyword evidence="7" id="KW-0963">Cytoplasm</keyword>
<evidence type="ECO:0000256" key="1">
    <source>
        <dbReference type="ARBA" id="ARBA00022605"/>
    </source>
</evidence>
<protein>
    <recommendedName>
        <fullName evidence="7">Shikimate kinase</fullName>
        <shortName evidence="7">SK</shortName>
        <ecNumber evidence="7">2.7.1.71</ecNumber>
    </recommendedName>
</protein>
<keyword evidence="4 7" id="KW-0418">Kinase</keyword>
<comment type="catalytic activity">
    <reaction evidence="7">
        <text>shikimate + ATP = 3-phosphoshikimate + ADP + H(+)</text>
        <dbReference type="Rhea" id="RHEA:13121"/>
        <dbReference type="ChEBI" id="CHEBI:15378"/>
        <dbReference type="ChEBI" id="CHEBI:30616"/>
        <dbReference type="ChEBI" id="CHEBI:36208"/>
        <dbReference type="ChEBI" id="CHEBI:145989"/>
        <dbReference type="ChEBI" id="CHEBI:456216"/>
        <dbReference type="EC" id="2.7.1.71"/>
    </reaction>
</comment>
<dbReference type="InterPro" id="IPR031322">
    <property type="entry name" value="Shikimate/glucono_kinase"/>
</dbReference>
<comment type="caution">
    <text evidence="8">The sequence shown here is derived from an EMBL/GenBank/DDBJ whole genome shotgun (WGS) entry which is preliminary data.</text>
</comment>
<feature type="binding site" evidence="7">
    <location>
        <position position="119"/>
    </location>
    <ligand>
        <name>ATP</name>
        <dbReference type="ChEBI" id="CHEBI:30616"/>
    </ligand>
</feature>
<gene>
    <name evidence="7" type="primary">aroK</name>
    <name evidence="8" type="ORF">O0V09_18045</name>
</gene>
<keyword evidence="1 7" id="KW-0028">Amino-acid biosynthesis</keyword>
<reference evidence="8 9" key="1">
    <citation type="submission" date="2022-12" db="EMBL/GenBank/DDBJ databases">
        <title>Dasania phycosphaerae sp. nov., isolated from particulate material of the south coast of Korea.</title>
        <authorList>
            <person name="Jiang Y."/>
        </authorList>
    </citation>
    <scope>NUCLEOTIDE SEQUENCE [LARGE SCALE GENOMIC DNA]</scope>
    <source>
        <strain evidence="8 9">GY-19</strain>
    </source>
</reference>
<dbReference type="GO" id="GO:0008652">
    <property type="term" value="P:amino acid biosynthetic process"/>
    <property type="evidence" value="ECO:0007669"/>
    <property type="project" value="UniProtKB-KW"/>
</dbReference>
<evidence type="ECO:0000256" key="2">
    <source>
        <dbReference type="ARBA" id="ARBA00022679"/>
    </source>
</evidence>
<evidence type="ECO:0000256" key="7">
    <source>
        <dbReference type="HAMAP-Rule" id="MF_00109"/>
    </source>
</evidence>
<feature type="binding site" evidence="7">
    <location>
        <position position="18"/>
    </location>
    <ligand>
        <name>Mg(2+)</name>
        <dbReference type="ChEBI" id="CHEBI:18420"/>
    </ligand>
</feature>
<evidence type="ECO:0000256" key="4">
    <source>
        <dbReference type="ARBA" id="ARBA00022777"/>
    </source>
</evidence>
<evidence type="ECO:0000313" key="8">
    <source>
        <dbReference type="EMBL" id="MCZ0867105.1"/>
    </source>
</evidence>
<proteinExistence type="inferred from homology"/>
<dbReference type="SUPFAM" id="SSF52540">
    <property type="entry name" value="P-loop containing nucleoside triphosphate hydrolases"/>
    <property type="match status" value="1"/>
</dbReference>
<dbReference type="Proteomes" id="UP001069090">
    <property type="component" value="Unassembled WGS sequence"/>
</dbReference>
<dbReference type="PANTHER" id="PTHR21087">
    <property type="entry name" value="SHIKIMATE KINASE"/>
    <property type="match status" value="1"/>
</dbReference>
<dbReference type="HAMAP" id="MF_00109">
    <property type="entry name" value="Shikimate_kinase"/>
    <property type="match status" value="1"/>
</dbReference>
<dbReference type="GO" id="GO:0004765">
    <property type="term" value="F:shikimate kinase activity"/>
    <property type="evidence" value="ECO:0007669"/>
    <property type="project" value="UniProtKB-UniRule"/>
</dbReference>
<evidence type="ECO:0000256" key="3">
    <source>
        <dbReference type="ARBA" id="ARBA00022741"/>
    </source>
</evidence>
<dbReference type="GO" id="GO:0009423">
    <property type="term" value="P:chorismate biosynthetic process"/>
    <property type="evidence" value="ECO:0007669"/>
    <property type="project" value="UniProtKB-UniRule"/>
</dbReference>
<dbReference type="GO" id="GO:0000287">
    <property type="term" value="F:magnesium ion binding"/>
    <property type="evidence" value="ECO:0007669"/>
    <property type="project" value="UniProtKB-UniRule"/>
</dbReference>
<feature type="binding site" evidence="7">
    <location>
        <position position="36"/>
    </location>
    <ligand>
        <name>substrate</name>
    </ligand>
</feature>
<accession>A0A9J6RS54</accession>
<keyword evidence="7" id="KW-0479">Metal-binding</keyword>
<dbReference type="Pfam" id="PF01202">
    <property type="entry name" value="SKI"/>
    <property type="match status" value="1"/>
</dbReference>
<comment type="subunit">
    <text evidence="7">Monomer.</text>
</comment>
<comment type="cofactor">
    <cofactor evidence="7">
        <name>Mg(2+)</name>
        <dbReference type="ChEBI" id="CHEBI:18420"/>
    </cofactor>
    <text evidence="7">Binds 1 Mg(2+) ion per subunit.</text>
</comment>
<keyword evidence="7" id="KW-0460">Magnesium</keyword>
<comment type="similarity">
    <text evidence="7">Belongs to the shikimate kinase family.</text>
</comment>
<comment type="pathway">
    <text evidence="7">Metabolic intermediate biosynthesis; chorismate biosynthesis; chorismate from D-erythrose 4-phosphate and phosphoenolpyruvate: step 5/7.</text>
</comment>
<keyword evidence="6 7" id="KW-0057">Aromatic amino acid biosynthesis</keyword>
<keyword evidence="3 7" id="KW-0547">Nucleotide-binding</keyword>
<feature type="binding site" evidence="7">
    <location>
        <begin position="14"/>
        <end position="19"/>
    </location>
    <ligand>
        <name>ATP</name>
        <dbReference type="ChEBI" id="CHEBI:30616"/>
    </ligand>
</feature>
<dbReference type="GO" id="GO:0009073">
    <property type="term" value="P:aromatic amino acid family biosynthetic process"/>
    <property type="evidence" value="ECO:0007669"/>
    <property type="project" value="UniProtKB-KW"/>
</dbReference>
<sequence length="168" mass="18620">MLGKGSVILIGMPGAGKSTIGVLLAKETARDFVDTDVLIQLREEKTLQDILNETDYLNLRRIEEEVLLSVDLSHHVIATGGSAVYSDKGMNKLKSLGPVVYLHADLAELRRRIHNFDTRGIASLPGQSLEDLFAEREALYKQYADLVIDCNGKDQEQIITELLAKLTK</sequence>
<dbReference type="EMBL" id="JAPTGG010000022">
    <property type="protein sequence ID" value="MCZ0867105.1"/>
    <property type="molecule type" value="Genomic_DNA"/>
</dbReference>
<evidence type="ECO:0000256" key="5">
    <source>
        <dbReference type="ARBA" id="ARBA00022840"/>
    </source>
</evidence>
<dbReference type="CDD" id="cd00464">
    <property type="entry name" value="SK"/>
    <property type="match status" value="1"/>
</dbReference>
<dbReference type="PANTHER" id="PTHR21087:SF16">
    <property type="entry name" value="SHIKIMATE KINASE 1, CHLOROPLASTIC"/>
    <property type="match status" value="1"/>
</dbReference>
<dbReference type="InterPro" id="IPR000623">
    <property type="entry name" value="Shikimate_kinase/TSH1"/>
</dbReference>
<name>A0A9J6RS54_9GAMM</name>
<organism evidence="8 9">
    <name type="scientific">Dasania phycosphaerae</name>
    <dbReference type="NCBI Taxonomy" id="2950436"/>
    <lineage>
        <taxon>Bacteria</taxon>
        <taxon>Pseudomonadati</taxon>
        <taxon>Pseudomonadota</taxon>
        <taxon>Gammaproteobacteria</taxon>
        <taxon>Cellvibrionales</taxon>
        <taxon>Spongiibacteraceae</taxon>
        <taxon>Dasania</taxon>
    </lineage>
</organism>
<comment type="caution">
    <text evidence="7">Lacks conserved residue(s) required for the propagation of feature annotation.</text>
</comment>
<keyword evidence="2 7" id="KW-0808">Transferase</keyword>
<feature type="binding site" evidence="7">
    <location>
        <position position="60"/>
    </location>
    <ligand>
        <name>substrate</name>
    </ligand>
</feature>
<dbReference type="RefSeq" id="WP_258333035.1">
    <property type="nucleotide sequence ID" value="NZ_JAPTGG010000022.1"/>
</dbReference>
<keyword evidence="9" id="KW-1185">Reference proteome</keyword>
<dbReference type="GO" id="GO:0005524">
    <property type="term" value="F:ATP binding"/>
    <property type="evidence" value="ECO:0007669"/>
    <property type="project" value="UniProtKB-UniRule"/>
</dbReference>
<dbReference type="Gene3D" id="3.40.50.300">
    <property type="entry name" value="P-loop containing nucleotide triphosphate hydrolases"/>
    <property type="match status" value="1"/>
</dbReference>
<comment type="subcellular location">
    <subcellularLocation>
        <location evidence="7">Cytoplasm</location>
    </subcellularLocation>
</comment>
<keyword evidence="5 7" id="KW-0067">ATP-binding</keyword>
<feature type="binding site" evidence="7">
    <location>
        <position position="81"/>
    </location>
    <ligand>
        <name>substrate</name>
    </ligand>
</feature>
<feature type="binding site" evidence="7">
    <location>
        <position position="136"/>
    </location>
    <ligand>
        <name>substrate</name>
    </ligand>
</feature>
<dbReference type="AlphaFoldDB" id="A0A9J6RS54"/>